<organism evidence="3 4">
    <name type="scientific">Enterococcus pseudoavium</name>
    <dbReference type="NCBI Taxonomy" id="44007"/>
    <lineage>
        <taxon>Bacteria</taxon>
        <taxon>Bacillati</taxon>
        <taxon>Bacillota</taxon>
        <taxon>Bacilli</taxon>
        <taxon>Lactobacillales</taxon>
        <taxon>Enterococcaceae</taxon>
        <taxon>Enterococcus</taxon>
    </lineage>
</organism>
<name>A0AAE4L3L8_9ENTE</name>
<evidence type="ECO:0000313" key="3">
    <source>
        <dbReference type="EMBL" id="MDT2738063.1"/>
    </source>
</evidence>
<reference evidence="3" key="1">
    <citation type="submission" date="2023-03" db="EMBL/GenBank/DDBJ databases">
        <authorList>
            <person name="Shen W."/>
            <person name="Cai J."/>
        </authorList>
    </citation>
    <scope>NUCLEOTIDE SEQUENCE</scope>
    <source>
        <strain evidence="3">P69-2</strain>
    </source>
</reference>
<dbReference type="InterPro" id="IPR018913">
    <property type="entry name" value="BppU_N"/>
</dbReference>
<accession>A0AAE4L3L8</accession>
<protein>
    <submittedName>
        <fullName evidence="3">BppU family phage baseplate upper protein</fullName>
    </submittedName>
</protein>
<keyword evidence="1" id="KW-0175">Coiled coil</keyword>
<evidence type="ECO:0000259" key="2">
    <source>
        <dbReference type="Pfam" id="PF10651"/>
    </source>
</evidence>
<dbReference type="EMBL" id="JARQAI010000027">
    <property type="protein sequence ID" value="MDT2738063.1"/>
    <property type="molecule type" value="Genomic_DNA"/>
</dbReference>
<comment type="caution">
    <text evidence="3">The sequence shown here is derived from an EMBL/GenBank/DDBJ whole genome shotgun (WGS) entry which is preliminary data.</text>
</comment>
<gene>
    <name evidence="3" type="ORF">P7H00_13185</name>
</gene>
<proteinExistence type="predicted"/>
<dbReference type="AlphaFoldDB" id="A0AAE4L3L8"/>
<dbReference type="Gene3D" id="2.60.40.3350">
    <property type="match status" value="1"/>
</dbReference>
<dbReference type="RefSeq" id="WP_311797523.1">
    <property type="nucleotide sequence ID" value="NZ_JARQAI010000027.1"/>
</dbReference>
<dbReference type="Proteomes" id="UP001180842">
    <property type="component" value="Unassembled WGS sequence"/>
</dbReference>
<feature type="coiled-coil region" evidence="1">
    <location>
        <begin position="130"/>
        <end position="186"/>
    </location>
</feature>
<sequence length="565" mass="62131">MTNKILNLDISKEPKLNPIIYGRVGDGGSQRVTLNTSKRDEQLDLTGYTITFEGVTSGGKTKVFDSDNVVVTSEGLKKGTFDYVFPNMAFAVKGKYERAYFSFIKDGIRDTSGEIEIIVLDNADIDAAEAETIITEYNKLVTELRKLQDQAIADMNQNFAATQAKISELEKQLSDTQSELQQALKDFENGNFWKKEESFNKEQSSANVIDQIDSRNFVDAWKMADGTVTNVYPNENLIVLSQLETGDYDQATGLPVPSGSDLKRNTIPIEVEQNVRYVVSNSKAIKSMRFFFYGDNGTYLGTNNTEVSPHTIVMPENTKLMNYIVWNGVQTSGSYVWWKLEKGTQTIYTPAPTDDLLNAYPMYKGQRLADSNNPDDYDWSYSDEYVDYAIAQNHVTNLATTEEAKAGTNTTKTMTPATTAQSIDNRAVTLASNQTIGGIKNFQDGLMVGGDLAVSKNDHSVFILNASNCDKIIDGAATFIKHGALVIALGTFKFKTAAAFGTVISSALPAELSATIVNGIVTGNGSNDTAKAMYSEKGTTNLRANSNFVINEWFTFGGVYWAGKE</sequence>
<evidence type="ECO:0000313" key="4">
    <source>
        <dbReference type="Proteomes" id="UP001180842"/>
    </source>
</evidence>
<evidence type="ECO:0000256" key="1">
    <source>
        <dbReference type="SAM" id="Coils"/>
    </source>
</evidence>
<feature type="domain" description="BppU N-terminal" evidence="2">
    <location>
        <begin position="3"/>
        <end position="144"/>
    </location>
</feature>
<dbReference type="Pfam" id="PF10651">
    <property type="entry name" value="BppU_N"/>
    <property type="match status" value="1"/>
</dbReference>